<dbReference type="Proteomes" id="UP000510650">
    <property type="component" value="Plasmid unnamed"/>
</dbReference>
<evidence type="ECO:0000313" key="1">
    <source>
        <dbReference type="EMBL" id="QLO16843.1"/>
    </source>
</evidence>
<geneLocation type="plasmid" evidence="1 2">
    <name>unnamed</name>
</geneLocation>
<accession>A0AAE7L1M5</accession>
<dbReference type="EMBL" id="CP055540">
    <property type="protein sequence ID" value="QLO16843.1"/>
    <property type="molecule type" value="Genomic_DNA"/>
</dbReference>
<dbReference type="PANTHER" id="PTHR43179:SF7">
    <property type="entry name" value="RHAMNOSYLTRANSFERASE WBBL"/>
    <property type="match status" value="1"/>
</dbReference>
<keyword evidence="1" id="KW-0614">Plasmid</keyword>
<gene>
    <name evidence="1" type="ORF">HV183_25945</name>
</gene>
<organism evidence="1 2">
    <name type="scientific">Citrobacter freundii</name>
    <dbReference type="NCBI Taxonomy" id="546"/>
    <lineage>
        <taxon>Bacteria</taxon>
        <taxon>Pseudomonadati</taxon>
        <taxon>Pseudomonadota</taxon>
        <taxon>Gammaproteobacteria</taxon>
        <taxon>Enterobacterales</taxon>
        <taxon>Enterobacteriaceae</taxon>
        <taxon>Citrobacter</taxon>
        <taxon>Citrobacter freundii complex</taxon>
    </lineage>
</organism>
<sequence length="247" mass="28761">MMFISIVSHGHAELIINLKCLSRLSAEHEVILTDNVGESILEMYCRNNNIHYIKNNPKKGFGENNNQNFKYAINKLEMKPDDYFVVLNPDVLIEPESMAEVINIVRSNDVSISTINLVKPNNAYDCNIRKFPTFFNFIESYLFGKNSTIIDKSKITSDQYVDWASGSFLAIKAITYEKVGGFDERYFMYCEDLDLCKRISKITQEKVFYINSIKAIHHAAHNNRRLFSKHFLWHLKSVLRYCLISKY</sequence>
<proteinExistence type="predicted"/>
<dbReference type="SUPFAM" id="SSF53448">
    <property type="entry name" value="Nucleotide-diphospho-sugar transferases"/>
    <property type="match status" value="1"/>
</dbReference>
<evidence type="ECO:0000313" key="2">
    <source>
        <dbReference type="Proteomes" id="UP000510650"/>
    </source>
</evidence>
<dbReference type="RefSeq" id="WP_172688850.1">
    <property type="nucleotide sequence ID" value="NZ_CP055540.1"/>
</dbReference>
<dbReference type="PANTHER" id="PTHR43179">
    <property type="entry name" value="RHAMNOSYLTRANSFERASE WBBL"/>
    <property type="match status" value="1"/>
</dbReference>
<dbReference type="InterPro" id="IPR029044">
    <property type="entry name" value="Nucleotide-diphossugar_trans"/>
</dbReference>
<name>A0AAE7L1M5_CITFR</name>
<dbReference type="AlphaFoldDB" id="A0AAE7L1M5"/>
<reference evidence="2" key="1">
    <citation type="submission" date="2020-06" db="EMBL/GenBank/DDBJ databases">
        <title>REHAB project genomes.</title>
        <authorList>
            <person name="Shaw L.P."/>
        </authorList>
    </citation>
    <scope>NUCLEOTIDE SEQUENCE [LARGE SCALE GENOMIC DNA]</scope>
    <source>
        <strain evidence="2">RHBSTW-00398</strain>
        <plasmid evidence="2">unnamed</plasmid>
    </source>
</reference>
<dbReference type="Gene3D" id="3.90.550.10">
    <property type="entry name" value="Spore Coat Polysaccharide Biosynthesis Protein SpsA, Chain A"/>
    <property type="match status" value="1"/>
</dbReference>
<protein>
    <submittedName>
        <fullName evidence="1">Glycosyltransferase family 2 protein</fullName>
    </submittedName>
</protein>